<reference evidence="1" key="1">
    <citation type="submission" date="2020-04" db="EMBL/GenBank/DDBJ databases">
        <authorList>
            <person name="Chiriac C."/>
            <person name="Salcher M."/>
            <person name="Ghai R."/>
            <person name="Kavagutti S V."/>
        </authorList>
    </citation>
    <scope>NUCLEOTIDE SEQUENCE</scope>
</reference>
<accession>A0A6J5LLD2</accession>
<dbReference type="EMBL" id="LR796277">
    <property type="protein sequence ID" value="CAB4133760.1"/>
    <property type="molecule type" value="Genomic_DNA"/>
</dbReference>
<gene>
    <name evidence="1" type="ORF">UFOVP264_8</name>
</gene>
<sequence>MANNYLPPVIQIPSSLLITAITQSAPMVITVAIGNPTTEANTYLVGMNVRLTVPRPYGMYQANGLVGTILAISGSDFTLSLNSSEFDPFVIPAGNVEQPASIAPFGSKNLQYTNGTSQSVPFQSLNNIGN</sequence>
<protein>
    <submittedName>
        <fullName evidence="1">Uncharacterized protein</fullName>
    </submittedName>
</protein>
<name>A0A6J5LLD2_9CAUD</name>
<organism evidence="1">
    <name type="scientific">uncultured Caudovirales phage</name>
    <dbReference type="NCBI Taxonomy" id="2100421"/>
    <lineage>
        <taxon>Viruses</taxon>
        <taxon>Duplodnaviria</taxon>
        <taxon>Heunggongvirae</taxon>
        <taxon>Uroviricota</taxon>
        <taxon>Caudoviricetes</taxon>
        <taxon>Peduoviridae</taxon>
        <taxon>Maltschvirus</taxon>
        <taxon>Maltschvirus maltsch</taxon>
    </lineage>
</organism>
<evidence type="ECO:0000313" key="1">
    <source>
        <dbReference type="EMBL" id="CAB4133760.1"/>
    </source>
</evidence>
<proteinExistence type="predicted"/>